<proteinExistence type="predicted"/>
<reference evidence="1" key="1">
    <citation type="submission" date="2021-03" db="EMBL/GenBank/DDBJ databases">
        <title>Genomic Encyclopedia of Type Strains, Phase IV (KMG-IV): sequencing the most valuable type-strain genomes for metagenomic binning, comparative biology and taxonomic classification.</title>
        <authorList>
            <person name="Goeker M."/>
        </authorList>
    </citation>
    <scope>NUCLEOTIDE SEQUENCE</scope>
    <source>
        <strain evidence="1">DSM 107338</strain>
    </source>
</reference>
<evidence type="ECO:0000313" key="1">
    <source>
        <dbReference type="EMBL" id="MBP2077945.1"/>
    </source>
</evidence>
<evidence type="ECO:0008006" key="3">
    <source>
        <dbReference type="Google" id="ProtNLM"/>
    </source>
</evidence>
<evidence type="ECO:0000313" key="2">
    <source>
        <dbReference type="Proteomes" id="UP001138793"/>
    </source>
</evidence>
<sequence>MYKKIFILFLGVVLLLTACGNNLSMEPTKNKEETIDITKISNEALINQQPSNNAKDLLSKHAEITTVKAVNTDDTMLIAIEIEHMKRFELAKIQKQYQKEMKNEFKDLEIELSTDKKIIIELDKLEKQILDGEISNKKLKKSLKQIVTLSKEQT</sequence>
<organism evidence="1 2">
    <name type="scientific">Oceanobacillus polygoni</name>
    <dbReference type="NCBI Taxonomy" id="1235259"/>
    <lineage>
        <taxon>Bacteria</taxon>
        <taxon>Bacillati</taxon>
        <taxon>Bacillota</taxon>
        <taxon>Bacilli</taxon>
        <taxon>Bacillales</taxon>
        <taxon>Bacillaceae</taxon>
        <taxon>Oceanobacillus</taxon>
    </lineage>
</organism>
<protein>
    <recommendedName>
        <fullName evidence="3">Sporulation lipoprotein YhcN/YlaJ</fullName>
    </recommendedName>
</protein>
<dbReference type="PROSITE" id="PS51257">
    <property type="entry name" value="PROKAR_LIPOPROTEIN"/>
    <property type="match status" value="1"/>
</dbReference>
<dbReference type="AlphaFoldDB" id="A0A9X0YV87"/>
<comment type="caution">
    <text evidence="1">The sequence shown here is derived from an EMBL/GenBank/DDBJ whole genome shotgun (WGS) entry which is preliminary data.</text>
</comment>
<dbReference type="Proteomes" id="UP001138793">
    <property type="component" value="Unassembled WGS sequence"/>
</dbReference>
<dbReference type="EMBL" id="JAGGMB010000006">
    <property type="protein sequence ID" value="MBP2077945.1"/>
    <property type="molecule type" value="Genomic_DNA"/>
</dbReference>
<dbReference type="OrthoDB" id="2967160at2"/>
<keyword evidence="2" id="KW-1185">Reference proteome</keyword>
<gene>
    <name evidence="1" type="ORF">J2Z64_002200</name>
</gene>
<name>A0A9X0YV87_9BACI</name>
<dbReference type="RefSeq" id="WP_149473812.1">
    <property type="nucleotide sequence ID" value="NZ_JAGGMB010000006.1"/>
</dbReference>
<accession>A0A9X0YV87</accession>